<accession>A0A8H6Y684</accession>
<evidence type="ECO:0000256" key="1">
    <source>
        <dbReference type="SAM" id="MobiDB-lite"/>
    </source>
</evidence>
<protein>
    <submittedName>
        <fullName evidence="3">Uncharacterized protein</fullName>
    </submittedName>
</protein>
<evidence type="ECO:0000256" key="2">
    <source>
        <dbReference type="SAM" id="Phobius"/>
    </source>
</evidence>
<comment type="caution">
    <text evidence="3">The sequence shown here is derived from an EMBL/GenBank/DDBJ whole genome shotgun (WGS) entry which is preliminary data.</text>
</comment>
<keyword evidence="2" id="KW-0812">Transmembrane</keyword>
<dbReference type="Proteomes" id="UP000623467">
    <property type="component" value="Unassembled WGS sequence"/>
</dbReference>
<feature type="compositionally biased region" description="Low complexity" evidence="1">
    <location>
        <begin position="89"/>
        <end position="104"/>
    </location>
</feature>
<organism evidence="3 4">
    <name type="scientific">Mycena sanguinolenta</name>
    <dbReference type="NCBI Taxonomy" id="230812"/>
    <lineage>
        <taxon>Eukaryota</taxon>
        <taxon>Fungi</taxon>
        <taxon>Dikarya</taxon>
        <taxon>Basidiomycota</taxon>
        <taxon>Agaricomycotina</taxon>
        <taxon>Agaricomycetes</taxon>
        <taxon>Agaricomycetidae</taxon>
        <taxon>Agaricales</taxon>
        <taxon>Marasmiineae</taxon>
        <taxon>Mycenaceae</taxon>
        <taxon>Mycena</taxon>
    </lineage>
</organism>
<keyword evidence="2" id="KW-0472">Membrane</keyword>
<name>A0A8H6Y684_9AGAR</name>
<keyword evidence="2" id="KW-1133">Transmembrane helix</keyword>
<sequence>MSSSSLSSEAPAPSTLNPCAATCFFAAGNACPDCDPCFDANFMAMMSSIWMNFIALVKPHPRPEKVTATTPFLPSNSNADILIQPSTGISSSGGTATATSSHASPQTPLKTVHRYSPWTAAIATSVVTDIVALTLAILLVRMRKRKLRTRERRTLDQLPDS</sequence>
<reference evidence="3" key="1">
    <citation type="submission" date="2020-05" db="EMBL/GenBank/DDBJ databases">
        <title>Mycena genomes resolve the evolution of fungal bioluminescence.</title>
        <authorList>
            <person name="Tsai I.J."/>
        </authorList>
    </citation>
    <scope>NUCLEOTIDE SEQUENCE</scope>
    <source>
        <strain evidence="3">160909Yilan</strain>
    </source>
</reference>
<gene>
    <name evidence="3" type="ORF">MSAN_01527500</name>
</gene>
<feature type="transmembrane region" description="Helical" evidence="2">
    <location>
        <begin position="118"/>
        <end position="140"/>
    </location>
</feature>
<evidence type="ECO:0000313" key="3">
    <source>
        <dbReference type="EMBL" id="KAF7353387.1"/>
    </source>
</evidence>
<proteinExistence type="predicted"/>
<dbReference type="EMBL" id="JACAZH010000012">
    <property type="protein sequence ID" value="KAF7353387.1"/>
    <property type="molecule type" value="Genomic_DNA"/>
</dbReference>
<dbReference type="AlphaFoldDB" id="A0A8H6Y684"/>
<evidence type="ECO:0000313" key="4">
    <source>
        <dbReference type="Proteomes" id="UP000623467"/>
    </source>
</evidence>
<keyword evidence="4" id="KW-1185">Reference proteome</keyword>
<feature type="region of interest" description="Disordered" evidence="1">
    <location>
        <begin position="89"/>
        <end position="108"/>
    </location>
</feature>